<dbReference type="RefSeq" id="WP_162501223.1">
    <property type="nucleotide sequence ID" value="NZ_BJCF01000130.1"/>
</dbReference>
<evidence type="ECO:0000313" key="2">
    <source>
        <dbReference type="Proteomes" id="UP000299367"/>
    </source>
</evidence>
<proteinExistence type="predicted"/>
<dbReference type="AlphaFoldDB" id="A0A480AGY5"/>
<dbReference type="Proteomes" id="UP000299367">
    <property type="component" value="Unassembled WGS sequence"/>
</dbReference>
<reference evidence="2" key="1">
    <citation type="submission" date="2019-02" db="EMBL/GenBank/DDBJ databases">
        <title>Draft genome sequence of Dolichospermum planctonicum NIES-80.</title>
        <authorList>
            <person name="Yamaguchi H."/>
            <person name="Suzuki S."/>
            <person name="Kawachi M."/>
        </authorList>
    </citation>
    <scope>NUCLEOTIDE SEQUENCE [LARGE SCALE GENOMIC DNA]</scope>
    <source>
        <strain evidence="2">NIES-80</strain>
    </source>
</reference>
<dbReference type="EMBL" id="BJCF01000130">
    <property type="protein sequence ID" value="GCL44320.1"/>
    <property type="molecule type" value="Genomic_DNA"/>
</dbReference>
<protein>
    <submittedName>
        <fullName evidence="1">Uncharacterized protein</fullName>
    </submittedName>
</protein>
<accession>A0A480AGY5</accession>
<organism evidence="1 2">
    <name type="scientific">Dolichospermum planctonicum</name>
    <dbReference type="NCBI Taxonomy" id="136072"/>
    <lineage>
        <taxon>Bacteria</taxon>
        <taxon>Bacillati</taxon>
        <taxon>Cyanobacteriota</taxon>
        <taxon>Cyanophyceae</taxon>
        <taxon>Nostocales</taxon>
        <taxon>Aphanizomenonaceae</taxon>
        <taxon>Dolichospermum</taxon>
    </lineage>
</organism>
<gene>
    <name evidence="1" type="ORF">NIES80_40510</name>
</gene>
<comment type="caution">
    <text evidence="1">The sequence shown here is derived from an EMBL/GenBank/DDBJ whole genome shotgun (WGS) entry which is preliminary data.</text>
</comment>
<sequence length="54" mass="6250">MWDTPHWGQRFKKISEVPEGNYSWASPEPSIGLSAMETQIATFRDWKLIQLGNN</sequence>
<evidence type="ECO:0000313" key="1">
    <source>
        <dbReference type="EMBL" id="GCL44320.1"/>
    </source>
</evidence>
<name>A0A480AGY5_9CYAN</name>